<dbReference type="GO" id="GO:0000155">
    <property type="term" value="F:phosphorelay sensor kinase activity"/>
    <property type="evidence" value="ECO:0007669"/>
    <property type="project" value="InterPro"/>
</dbReference>
<keyword evidence="1" id="KW-1133">Transmembrane helix</keyword>
<dbReference type="InterPro" id="IPR036890">
    <property type="entry name" value="HATPase_C_sf"/>
</dbReference>
<gene>
    <name evidence="3" type="ORF">SAMN04515668_1700</name>
</gene>
<keyword evidence="3" id="KW-0418">Kinase</keyword>
<evidence type="ECO:0000256" key="1">
    <source>
        <dbReference type="SAM" id="Phobius"/>
    </source>
</evidence>
<accession>A0A1I5X835</accession>
<name>A0A1I5X835_HYMAR</name>
<protein>
    <submittedName>
        <fullName evidence="3">Histidine kinase</fullName>
    </submittedName>
</protein>
<evidence type="ECO:0000259" key="2">
    <source>
        <dbReference type="Pfam" id="PF06580"/>
    </source>
</evidence>
<keyword evidence="4" id="KW-1185">Reference proteome</keyword>
<dbReference type="Pfam" id="PF06580">
    <property type="entry name" value="His_kinase"/>
    <property type="match status" value="1"/>
</dbReference>
<feature type="transmembrane region" description="Helical" evidence="1">
    <location>
        <begin position="113"/>
        <end position="143"/>
    </location>
</feature>
<dbReference type="InterPro" id="IPR010559">
    <property type="entry name" value="Sig_transdc_His_kin_internal"/>
</dbReference>
<proteinExistence type="predicted"/>
<dbReference type="PANTHER" id="PTHR34220">
    <property type="entry name" value="SENSOR HISTIDINE KINASE YPDA"/>
    <property type="match status" value="1"/>
</dbReference>
<feature type="transmembrane region" description="Helical" evidence="1">
    <location>
        <begin position="70"/>
        <end position="93"/>
    </location>
</feature>
<dbReference type="STRING" id="1227077.SAMN04515668_1700"/>
<keyword evidence="1" id="KW-0472">Membrane</keyword>
<dbReference type="EMBL" id="FOXS01000002">
    <property type="protein sequence ID" value="SFQ28094.1"/>
    <property type="molecule type" value="Genomic_DNA"/>
</dbReference>
<dbReference type="Gene3D" id="3.30.565.10">
    <property type="entry name" value="Histidine kinase-like ATPase, C-terminal domain"/>
    <property type="match status" value="1"/>
</dbReference>
<evidence type="ECO:0000313" key="3">
    <source>
        <dbReference type="EMBL" id="SFQ28094.1"/>
    </source>
</evidence>
<feature type="domain" description="Signal transduction histidine kinase internal region" evidence="2">
    <location>
        <begin position="159"/>
        <end position="236"/>
    </location>
</feature>
<dbReference type="PANTHER" id="PTHR34220:SF7">
    <property type="entry name" value="SENSOR HISTIDINE KINASE YPDA"/>
    <property type="match status" value="1"/>
</dbReference>
<evidence type="ECO:0000313" key="4">
    <source>
        <dbReference type="Proteomes" id="UP000199029"/>
    </source>
</evidence>
<dbReference type="AlphaFoldDB" id="A0A1I5X835"/>
<dbReference type="InterPro" id="IPR050640">
    <property type="entry name" value="Bact_2-comp_sensor_kinase"/>
</dbReference>
<dbReference type="GO" id="GO:0016020">
    <property type="term" value="C:membrane"/>
    <property type="evidence" value="ECO:0007669"/>
    <property type="project" value="InterPro"/>
</dbReference>
<keyword evidence="3" id="KW-0808">Transferase</keyword>
<reference evidence="4" key="1">
    <citation type="submission" date="2016-10" db="EMBL/GenBank/DDBJ databases">
        <authorList>
            <person name="Varghese N."/>
            <person name="Submissions S."/>
        </authorList>
    </citation>
    <scope>NUCLEOTIDE SEQUENCE [LARGE SCALE GENOMIC DNA]</scope>
    <source>
        <strain evidence="4">OR362-8,ATCC BAA-1266,JCM 13504</strain>
    </source>
</reference>
<dbReference type="Proteomes" id="UP000199029">
    <property type="component" value="Unassembled WGS sequence"/>
</dbReference>
<keyword evidence="1" id="KW-0812">Transmembrane</keyword>
<organism evidence="3 4">
    <name type="scientific">Hymenobacter arizonensis</name>
    <name type="common">Siccationidurans arizonensis</name>
    <dbReference type="NCBI Taxonomy" id="1227077"/>
    <lineage>
        <taxon>Bacteria</taxon>
        <taxon>Pseudomonadati</taxon>
        <taxon>Bacteroidota</taxon>
        <taxon>Cytophagia</taxon>
        <taxon>Cytophagales</taxon>
        <taxon>Hymenobacteraceae</taxon>
        <taxon>Hymenobacter</taxon>
    </lineage>
</organism>
<feature type="transmembrane region" description="Helical" evidence="1">
    <location>
        <begin position="39"/>
        <end position="58"/>
    </location>
</feature>
<sequence length="365" mass="41210">MAVHVALWVLYALYWHSVYAGGFGKDPLIHWGFALKDTVAAIVGFYFFSGVVLPRLLLRRRWLLTVLGVVAIYYTWALISYSFFLLVDAYALVPKTQSYVYRILDKGLWTGVLSWYGVSIGLFDFSVIIMPPLLVRFIQFLLVSSNRSLRLQRESLNLEINFLKAQVNPHFLFNTLNNLYTLVIKQDERAPAIVRHLADLMHYTVYESNAPLMPLAKETAFLESYLELERLRYGPKVRIAYRPPAPGATGELAPLLFFPFVENAFKHGIDSSLDDSWVEIELAVAQGQLHFAVRNSYSPSAPRREVGGVGIANVRKRLALHYAPSDYHLAITQTAEAYEVTLTLRLANATSPLCPSPASTVLLHD</sequence>